<evidence type="ECO:0000313" key="4">
    <source>
        <dbReference type="EMBL" id="CAI8029265.1"/>
    </source>
</evidence>
<dbReference type="InterPro" id="IPR030564">
    <property type="entry name" value="Myotubularin"/>
</dbReference>
<dbReference type="EMBL" id="CASHTH010002394">
    <property type="protein sequence ID" value="CAI8029265.1"/>
    <property type="molecule type" value="Genomic_DNA"/>
</dbReference>
<evidence type="ECO:0000256" key="1">
    <source>
        <dbReference type="ARBA" id="ARBA00007471"/>
    </source>
</evidence>
<dbReference type="Proteomes" id="UP001174909">
    <property type="component" value="Unassembled WGS sequence"/>
</dbReference>
<dbReference type="InterPro" id="IPR029021">
    <property type="entry name" value="Prot-tyrosine_phosphatase-like"/>
</dbReference>
<feature type="coiled-coil region" evidence="2">
    <location>
        <begin position="108"/>
        <end position="135"/>
    </location>
</feature>
<dbReference type="GO" id="GO:0016020">
    <property type="term" value="C:membrane"/>
    <property type="evidence" value="ECO:0007669"/>
    <property type="project" value="TreeGrafter"/>
</dbReference>
<evidence type="ECO:0000259" key="3">
    <source>
        <dbReference type="PROSITE" id="PS51339"/>
    </source>
</evidence>
<dbReference type="GO" id="GO:0052629">
    <property type="term" value="F:phosphatidylinositol-3,5-bisphosphate 3-phosphatase activity"/>
    <property type="evidence" value="ECO:0007669"/>
    <property type="project" value="TreeGrafter"/>
</dbReference>
<dbReference type="Pfam" id="PF06602">
    <property type="entry name" value="Myotub-related"/>
    <property type="match status" value="1"/>
</dbReference>
<comment type="similarity">
    <text evidence="1">Belongs to the protein-tyrosine phosphatase family. Non-receptor class myotubularin subfamily.</text>
</comment>
<organism evidence="4 5">
    <name type="scientific">Geodia barretti</name>
    <name type="common">Barrett's horny sponge</name>
    <dbReference type="NCBI Taxonomy" id="519541"/>
    <lineage>
        <taxon>Eukaryota</taxon>
        <taxon>Metazoa</taxon>
        <taxon>Porifera</taxon>
        <taxon>Demospongiae</taxon>
        <taxon>Heteroscleromorpha</taxon>
        <taxon>Tetractinellida</taxon>
        <taxon>Astrophorina</taxon>
        <taxon>Geodiidae</taxon>
        <taxon>Geodia</taxon>
    </lineage>
</organism>
<dbReference type="GO" id="GO:0005737">
    <property type="term" value="C:cytoplasm"/>
    <property type="evidence" value="ECO:0007669"/>
    <property type="project" value="TreeGrafter"/>
</dbReference>
<dbReference type="InterPro" id="IPR010569">
    <property type="entry name" value="Myotubularin-like_Pase_dom"/>
</dbReference>
<reference evidence="4" key="1">
    <citation type="submission" date="2023-03" db="EMBL/GenBank/DDBJ databases">
        <authorList>
            <person name="Steffen K."/>
            <person name="Cardenas P."/>
        </authorList>
    </citation>
    <scope>NUCLEOTIDE SEQUENCE</scope>
</reference>
<dbReference type="Pfam" id="PF12578">
    <property type="entry name" value="3-PAP"/>
    <property type="match status" value="1"/>
</dbReference>
<feature type="domain" description="Myotubularin phosphatase" evidence="3">
    <location>
        <begin position="1"/>
        <end position="91"/>
    </location>
</feature>
<dbReference type="PANTHER" id="PTHR10807">
    <property type="entry name" value="MYOTUBULARIN-RELATED"/>
    <property type="match status" value="1"/>
</dbReference>
<evidence type="ECO:0000256" key="2">
    <source>
        <dbReference type="SAM" id="Coils"/>
    </source>
</evidence>
<dbReference type="PANTHER" id="PTHR10807:SF128">
    <property type="entry name" value="PHOSPHATIDYLINOSITOL-3,5-BISPHOSPHATE 3-PHOSPHATASE"/>
    <property type="match status" value="1"/>
</dbReference>
<accession>A0AA35SFR3</accession>
<gene>
    <name evidence="4" type="ORF">GBAR_LOCUS16634</name>
</gene>
<dbReference type="InterPro" id="IPR022587">
    <property type="entry name" value="MTMR12-like_C"/>
</dbReference>
<proteinExistence type="inferred from homology"/>
<dbReference type="SUPFAM" id="SSF52799">
    <property type="entry name" value="(Phosphotyrosine protein) phosphatases II"/>
    <property type="match status" value="1"/>
</dbReference>
<dbReference type="AlphaFoldDB" id="A0AA35SFR3"/>
<keyword evidence="5" id="KW-1185">Reference proteome</keyword>
<protein>
    <submittedName>
        <fullName evidence="4">Myotubularin-related protein 2</fullName>
    </submittedName>
</protein>
<keyword evidence="2" id="KW-0175">Coiled coil</keyword>
<name>A0AA35SFR3_GEOBA</name>
<dbReference type="GO" id="GO:0004438">
    <property type="term" value="F:phosphatidylinositol-3-phosphate phosphatase activity"/>
    <property type="evidence" value="ECO:0007669"/>
    <property type="project" value="TreeGrafter"/>
</dbReference>
<comment type="caution">
    <text evidence="4">The sequence shown here is derived from an EMBL/GenBank/DDBJ whole genome shotgun (WGS) entry which is preliminary data.</text>
</comment>
<sequence>MTVQFPYAFEFNEHFLVTILDHLYSCLFGTFIGNCEKQREKLKVRVKTMSLWSFINSQLEIYKNPLYTESIQQVLFPSASIRKLELWKGYYLRWNPRMRPQEAEFERCRHLQVLIKLLREKCQELQEQQQRESQIATVVA</sequence>
<dbReference type="GO" id="GO:0046856">
    <property type="term" value="P:phosphatidylinositol dephosphorylation"/>
    <property type="evidence" value="ECO:0007669"/>
    <property type="project" value="TreeGrafter"/>
</dbReference>
<dbReference type="PROSITE" id="PS51339">
    <property type="entry name" value="PPASE_MYOTUBULARIN"/>
    <property type="match status" value="1"/>
</dbReference>
<evidence type="ECO:0000313" key="5">
    <source>
        <dbReference type="Proteomes" id="UP001174909"/>
    </source>
</evidence>